<feature type="transmembrane region" description="Helical" evidence="11">
    <location>
        <begin position="76"/>
        <end position="95"/>
    </location>
</feature>
<dbReference type="AlphaFoldDB" id="A0A3S3RYT5"/>
<evidence type="ECO:0000256" key="1">
    <source>
        <dbReference type="ARBA" id="ARBA00001971"/>
    </source>
</evidence>
<dbReference type="Proteomes" id="UP000285301">
    <property type="component" value="Unassembled WGS sequence"/>
</dbReference>
<keyword evidence="8" id="KW-0408">Iron</keyword>
<dbReference type="GO" id="GO:0005506">
    <property type="term" value="F:iron ion binding"/>
    <property type="evidence" value="ECO:0007669"/>
    <property type="project" value="InterPro"/>
</dbReference>
<dbReference type="Gene3D" id="1.10.630.10">
    <property type="entry name" value="Cytochrome P450"/>
    <property type="match status" value="1"/>
</dbReference>
<dbReference type="OrthoDB" id="6504453at2759"/>
<dbReference type="GO" id="GO:0020037">
    <property type="term" value="F:heme binding"/>
    <property type="evidence" value="ECO:0007669"/>
    <property type="project" value="InterPro"/>
</dbReference>
<evidence type="ECO:0000256" key="7">
    <source>
        <dbReference type="ARBA" id="ARBA00023002"/>
    </source>
</evidence>
<dbReference type="GO" id="GO:0005789">
    <property type="term" value="C:endoplasmic reticulum membrane"/>
    <property type="evidence" value="ECO:0007669"/>
    <property type="project" value="UniProtKB-SubCell"/>
</dbReference>
<keyword evidence="5" id="KW-0479">Metal-binding</keyword>
<comment type="subcellular location">
    <subcellularLocation>
        <location evidence="2">Endoplasmic reticulum membrane</location>
    </subcellularLocation>
</comment>
<dbReference type="EMBL" id="NCKU01003177">
    <property type="protein sequence ID" value="RWS08025.1"/>
    <property type="molecule type" value="Genomic_DNA"/>
</dbReference>
<proteinExistence type="inferred from homology"/>
<feature type="transmembrane region" description="Helical" evidence="11">
    <location>
        <begin position="6"/>
        <end position="24"/>
    </location>
</feature>
<dbReference type="PANTHER" id="PTHR24291:SF189">
    <property type="entry name" value="CYTOCHROME P450 4C3-RELATED"/>
    <property type="match status" value="1"/>
</dbReference>
<sequence length="372" mass="43552">MTFVTLIVILLTFILLRYYFKFYVKLSNLPHKKGSFILGNLEKFTGKLFEKSTRPLYATVFEAINRMSQSYREEGIFVIWLTWIPFVMITNAKIVEAILSSNEILEKANAYQMFFPWLRTGLLTSGGKKWKTRRKMLTPTFHFQILNDFIPIMNHHANVLIEKLRKTNGESVNIVNYIPLATLDTISETAMGVSIDAQQCPNSQYINSVFDASEKIQNRFFSILHKLDFIYFRSQSGKQFMKSVEFMRNFTLNVINKKKEQMLREKKDDKKSNDDESSDVIFFGSRKKKMAFIELLLKHHLDTLKADGSSELEIEDIREEVDTFMFEGFDTTSTSILFTLFLLADVILKPRAPINMRFISRHNQRYDESTRF</sequence>
<dbReference type="PANTHER" id="PTHR24291">
    <property type="entry name" value="CYTOCHROME P450 FAMILY 4"/>
    <property type="match status" value="1"/>
</dbReference>
<keyword evidence="10 11" id="KW-0472">Membrane</keyword>
<accession>A0A3S3RYT5</accession>
<evidence type="ECO:0000256" key="3">
    <source>
        <dbReference type="ARBA" id="ARBA00010617"/>
    </source>
</evidence>
<dbReference type="InterPro" id="IPR002402">
    <property type="entry name" value="Cyt_P450_E_grp-II"/>
</dbReference>
<dbReference type="InterPro" id="IPR036396">
    <property type="entry name" value="Cyt_P450_sf"/>
</dbReference>
<comment type="caution">
    <text evidence="13">The sequence shown here is derived from an EMBL/GenBank/DDBJ whole genome shotgun (WGS) entry which is preliminary data.</text>
</comment>
<dbReference type="SUPFAM" id="SSF48264">
    <property type="entry name" value="Cytochrome P450"/>
    <property type="match status" value="1"/>
</dbReference>
<dbReference type="InterPro" id="IPR050196">
    <property type="entry name" value="Cytochrome_P450_Monoox"/>
</dbReference>
<evidence type="ECO:0000256" key="8">
    <source>
        <dbReference type="ARBA" id="ARBA00023004"/>
    </source>
</evidence>
<evidence type="ECO:0000256" key="4">
    <source>
        <dbReference type="ARBA" id="ARBA00022617"/>
    </source>
</evidence>
<keyword evidence="14" id="KW-1185">Reference proteome</keyword>
<evidence type="ECO:0000313" key="14">
    <source>
        <dbReference type="Proteomes" id="UP000285301"/>
    </source>
</evidence>
<dbReference type="EMBL" id="NCKU01003176">
    <property type="protein sequence ID" value="RWS08028.1"/>
    <property type="molecule type" value="Genomic_DNA"/>
</dbReference>
<name>A0A3S3RYT5_9ACAR</name>
<evidence type="ECO:0000256" key="9">
    <source>
        <dbReference type="ARBA" id="ARBA00023033"/>
    </source>
</evidence>
<keyword evidence="7" id="KW-0560">Oxidoreductase</keyword>
<keyword evidence="11" id="KW-1133">Transmembrane helix</keyword>
<reference evidence="13 14" key="1">
    <citation type="journal article" date="2018" name="Gigascience">
        <title>Genomes of trombidid mites reveal novel predicted allergens and laterally-transferred genes associated with secondary metabolism.</title>
        <authorList>
            <person name="Dong X."/>
            <person name="Chaisiri K."/>
            <person name="Xia D."/>
            <person name="Armstrong S.D."/>
            <person name="Fang Y."/>
            <person name="Donnelly M.J."/>
            <person name="Kadowaki T."/>
            <person name="McGarry J.W."/>
            <person name="Darby A.C."/>
            <person name="Makepeace B.L."/>
        </authorList>
    </citation>
    <scope>NUCLEOTIDE SEQUENCE [LARGE SCALE GENOMIC DNA]</scope>
    <source>
        <strain evidence="13">UoL-WK</strain>
    </source>
</reference>
<gene>
    <name evidence="13" type="ORF">B4U79_00673</name>
    <name evidence="12" type="ORF">B4U79_06676</name>
</gene>
<keyword evidence="6" id="KW-0256">Endoplasmic reticulum</keyword>
<dbReference type="PRINTS" id="PR00464">
    <property type="entry name" value="EP450II"/>
</dbReference>
<dbReference type="STRING" id="1965070.A0A3S3RYT5"/>
<comment type="cofactor">
    <cofactor evidence="1">
        <name>heme</name>
        <dbReference type="ChEBI" id="CHEBI:30413"/>
    </cofactor>
</comment>
<evidence type="ECO:0000256" key="2">
    <source>
        <dbReference type="ARBA" id="ARBA00004586"/>
    </source>
</evidence>
<evidence type="ECO:0000256" key="10">
    <source>
        <dbReference type="ARBA" id="ARBA00023136"/>
    </source>
</evidence>
<dbReference type="Pfam" id="PF00067">
    <property type="entry name" value="p450"/>
    <property type="match status" value="1"/>
</dbReference>
<evidence type="ECO:0000256" key="6">
    <source>
        <dbReference type="ARBA" id="ARBA00022824"/>
    </source>
</evidence>
<organism evidence="13 14">
    <name type="scientific">Dinothrombium tinctorium</name>
    <dbReference type="NCBI Taxonomy" id="1965070"/>
    <lineage>
        <taxon>Eukaryota</taxon>
        <taxon>Metazoa</taxon>
        <taxon>Ecdysozoa</taxon>
        <taxon>Arthropoda</taxon>
        <taxon>Chelicerata</taxon>
        <taxon>Arachnida</taxon>
        <taxon>Acari</taxon>
        <taxon>Acariformes</taxon>
        <taxon>Trombidiformes</taxon>
        <taxon>Prostigmata</taxon>
        <taxon>Anystina</taxon>
        <taxon>Parasitengona</taxon>
        <taxon>Trombidioidea</taxon>
        <taxon>Trombidiidae</taxon>
        <taxon>Dinothrombium</taxon>
    </lineage>
</organism>
<dbReference type="GO" id="GO:0004497">
    <property type="term" value="F:monooxygenase activity"/>
    <property type="evidence" value="ECO:0007669"/>
    <property type="project" value="UniProtKB-KW"/>
</dbReference>
<keyword evidence="11" id="KW-0812">Transmembrane</keyword>
<evidence type="ECO:0000313" key="12">
    <source>
        <dbReference type="EMBL" id="RWS08025.1"/>
    </source>
</evidence>
<dbReference type="InterPro" id="IPR001128">
    <property type="entry name" value="Cyt_P450"/>
</dbReference>
<evidence type="ECO:0000313" key="13">
    <source>
        <dbReference type="EMBL" id="RWS08028.1"/>
    </source>
</evidence>
<dbReference type="GO" id="GO:0016705">
    <property type="term" value="F:oxidoreductase activity, acting on paired donors, with incorporation or reduction of molecular oxygen"/>
    <property type="evidence" value="ECO:0007669"/>
    <property type="project" value="InterPro"/>
</dbReference>
<keyword evidence="4" id="KW-0349">Heme</keyword>
<keyword evidence="9 13" id="KW-0503">Monooxygenase</keyword>
<reference evidence="13" key="2">
    <citation type="submission" date="2018-11" db="EMBL/GenBank/DDBJ databases">
        <title>Trombidioid mite genomics.</title>
        <authorList>
            <person name="Dong X."/>
        </authorList>
    </citation>
    <scope>NUCLEOTIDE SEQUENCE</scope>
    <source>
        <strain evidence="13">UoL-WK</strain>
    </source>
</reference>
<evidence type="ECO:0000256" key="5">
    <source>
        <dbReference type="ARBA" id="ARBA00022723"/>
    </source>
</evidence>
<protein>
    <submittedName>
        <fullName evidence="13">Cytochrome P450 monooxygenase-like protein</fullName>
    </submittedName>
</protein>
<comment type="similarity">
    <text evidence="3">Belongs to the cytochrome P450 family.</text>
</comment>
<evidence type="ECO:0000256" key="11">
    <source>
        <dbReference type="SAM" id="Phobius"/>
    </source>
</evidence>